<dbReference type="GO" id="GO:0019901">
    <property type="term" value="F:protein kinase binding"/>
    <property type="evidence" value="ECO:0007669"/>
    <property type="project" value="InterPro"/>
</dbReference>
<dbReference type="GeneID" id="20672050"/>
<dbReference type="GO" id="GO:0005634">
    <property type="term" value="C:nucleus"/>
    <property type="evidence" value="ECO:0007669"/>
    <property type="project" value="TreeGrafter"/>
</dbReference>
<dbReference type="GO" id="GO:0000307">
    <property type="term" value="C:cyclin-dependent protein kinase holoenzyme complex"/>
    <property type="evidence" value="ECO:0007669"/>
    <property type="project" value="TreeGrafter"/>
</dbReference>
<sequence length="596" mass="66165">MFSALKSSLTTGGCDHDIALKYYNRPAFLVSPDPPNDVLPSWLVKRRSIGDVEAQRNFAAPPADINSAKQGRVLNIDVEIDQAAFESRQTGLTPFPPPPTFEEFREMHPDLPLATLKRMACLSEGESPTLSMVEDDAFSPFTMSTASSESGGRFGCRSVVQESSPISFDSDFATRGTRPNFDWSPTETHAVGFGVDRSEARRAAEKNWRTKPFPDTRCKQEPRALANAKPKLSLPETSDEDRRTLGALAGWVTDYLYELATAGKLCDEPSIERLYVWHFTASYHSAVDQIRHILLGTLLPRSTVFLALWYTARLPSSPFSIVYPQDIGRFTLREMMRAASSSMEGLIVQMFLVGAMLADKWANDHTFATKAWHVTSGVSVSTLNGLEKSALGILDYELHITSNEWQQWLGHLRHWHNCLTPLQPVGVFRTSPYSSVSRAIDEVIEASHPGCDARGTASPQFLKSLQRGEIHDVSLIPARDASHMHAEQTIPPSLIRLPLEWSTEADPIVSRPIRTVGVAPGMYRGNSSTSYATEPSYPRQQPLHAPALRVAARSWAPYRPRWQSASALCGESHLNWLSTGSEHPSHHRWSSVAVGF</sequence>
<name>W4KDM5_HETIT</name>
<protein>
    <recommendedName>
        <fullName evidence="3">Cyclin N-terminal domain-containing protein</fullName>
    </recommendedName>
</protein>
<dbReference type="HOGENOM" id="CLU_457862_0_0_1"/>
<dbReference type="InterPro" id="IPR013922">
    <property type="entry name" value="Cyclin_PHO80-like"/>
</dbReference>
<evidence type="ECO:0008006" key="3">
    <source>
        <dbReference type="Google" id="ProtNLM"/>
    </source>
</evidence>
<evidence type="ECO:0000313" key="2">
    <source>
        <dbReference type="Proteomes" id="UP000030671"/>
    </source>
</evidence>
<reference evidence="1 2" key="1">
    <citation type="journal article" date="2012" name="New Phytol.">
        <title>Insight into trade-off between wood decay and parasitism from the genome of a fungal forest pathogen.</title>
        <authorList>
            <person name="Olson A."/>
            <person name="Aerts A."/>
            <person name="Asiegbu F."/>
            <person name="Belbahri L."/>
            <person name="Bouzid O."/>
            <person name="Broberg A."/>
            <person name="Canback B."/>
            <person name="Coutinho P.M."/>
            <person name="Cullen D."/>
            <person name="Dalman K."/>
            <person name="Deflorio G."/>
            <person name="van Diepen L.T."/>
            <person name="Dunand C."/>
            <person name="Duplessis S."/>
            <person name="Durling M."/>
            <person name="Gonthier P."/>
            <person name="Grimwood J."/>
            <person name="Fossdal C.G."/>
            <person name="Hansson D."/>
            <person name="Henrissat B."/>
            <person name="Hietala A."/>
            <person name="Himmelstrand K."/>
            <person name="Hoffmeister D."/>
            <person name="Hogberg N."/>
            <person name="James T.Y."/>
            <person name="Karlsson M."/>
            <person name="Kohler A."/>
            <person name="Kues U."/>
            <person name="Lee Y.H."/>
            <person name="Lin Y.C."/>
            <person name="Lind M."/>
            <person name="Lindquist E."/>
            <person name="Lombard V."/>
            <person name="Lucas S."/>
            <person name="Lunden K."/>
            <person name="Morin E."/>
            <person name="Murat C."/>
            <person name="Park J."/>
            <person name="Raffaello T."/>
            <person name="Rouze P."/>
            <person name="Salamov A."/>
            <person name="Schmutz J."/>
            <person name="Solheim H."/>
            <person name="Stahlberg J."/>
            <person name="Velez H."/>
            <person name="de Vries R.P."/>
            <person name="Wiebenga A."/>
            <person name="Woodward S."/>
            <person name="Yakovlev I."/>
            <person name="Garbelotto M."/>
            <person name="Martin F."/>
            <person name="Grigoriev I.V."/>
            <person name="Stenlid J."/>
        </authorList>
    </citation>
    <scope>NUCLEOTIDE SEQUENCE [LARGE SCALE GENOMIC DNA]</scope>
    <source>
        <strain evidence="1 2">TC 32-1</strain>
    </source>
</reference>
<dbReference type="AlphaFoldDB" id="W4KDM5"/>
<dbReference type="Gene3D" id="1.10.472.10">
    <property type="entry name" value="Cyclin-like"/>
    <property type="match status" value="1"/>
</dbReference>
<gene>
    <name evidence="1" type="ORF">HETIRDRAFT_381089</name>
</gene>
<dbReference type="STRING" id="747525.W4KDM5"/>
<dbReference type="PANTHER" id="PTHR15615">
    <property type="match status" value="1"/>
</dbReference>
<dbReference type="GO" id="GO:0016538">
    <property type="term" value="F:cyclin-dependent protein serine/threonine kinase regulator activity"/>
    <property type="evidence" value="ECO:0007669"/>
    <property type="project" value="TreeGrafter"/>
</dbReference>
<dbReference type="RefSeq" id="XP_009543580.1">
    <property type="nucleotide sequence ID" value="XM_009545285.1"/>
</dbReference>
<proteinExistence type="predicted"/>
<dbReference type="PANTHER" id="PTHR15615:SF27">
    <property type="entry name" value="PHO85 CYCLIN CLG1"/>
    <property type="match status" value="1"/>
</dbReference>
<dbReference type="InParanoid" id="W4KDM5"/>
<evidence type="ECO:0000313" key="1">
    <source>
        <dbReference type="EMBL" id="ETW83839.1"/>
    </source>
</evidence>
<dbReference type="CDD" id="cd20557">
    <property type="entry name" value="CYCLIN_ScPCL1-like"/>
    <property type="match status" value="1"/>
</dbReference>
<accession>W4KDM5</accession>
<organism evidence="1 2">
    <name type="scientific">Heterobasidion irregulare (strain TC 32-1)</name>
    <dbReference type="NCBI Taxonomy" id="747525"/>
    <lineage>
        <taxon>Eukaryota</taxon>
        <taxon>Fungi</taxon>
        <taxon>Dikarya</taxon>
        <taxon>Basidiomycota</taxon>
        <taxon>Agaricomycotina</taxon>
        <taxon>Agaricomycetes</taxon>
        <taxon>Russulales</taxon>
        <taxon>Bondarzewiaceae</taxon>
        <taxon>Heterobasidion</taxon>
        <taxon>Heterobasidion annosum species complex</taxon>
    </lineage>
</organism>
<dbReference type="OrthoDB" id="286814at2759"/>
<dbReference type="KEGG" id="hir:HETIRDRAFT_381089"/>
<dbReference type="EMBL" id="KI925456">
    <property type="protein sequence ID" value="ETW83839.1"/>
    <property type="molecule type" value="Genomic_DNA"/>
</dbReference>
<keyword evidence="2" id="KW-1185">Reference proteome</keyword>
<dbReference type="Proteomes" id="UP000030671">
    <property type="component" value="Unassembled WGS sequence"/>
</dbReference>